<dbReference type="SUPFAM" id="SSF141571">
    <property type="entry name" value="Pentapeptide repeat-like"/>
    <property type="match status" value="1"/>
</dbReference>
<evidence type="ECO:0000313" key="2">
    <source>
        <dbReference type="EMBL" id="CAC5395698.1"/>
    </source>
</evidence>
<dbReference type="AlphaFoldDB" id="A0A6J8CGW3"/>
<gene>
    <name evidence="2" type="ORF">MCOR_30336</name>
</gene>
<accession>A0A6J8CGW3</accession>
<evidence type="ECO:0000256" key="1">
    <source>
        <dbReference type="SAM" id="Coils"/>
    </source>
</evidence>
<feature type="coiled-coil region" evidence="1">
    <location>
        <begin position="132"/>
        <end position="175"/>
    </location>
</feature>
<dbReference type="EMBL" id="CACVKT020005561">
    <property type="protein sequence ID" value="CAC5395698.1"/>
    <property type="molecule type" value="Genomic_DNA"/>
</dbReference>
<reference evidence="2 3" key="1">
    <citation type="submission" date="2020-06" db="EMBL/GenBank/DDBJ databases">
        <authorList>
            <person name="Li R."/>
            <person name="Bekaert M."/>
        </authorList>
    </citation>
    <scope>NUCLEOTIDE SEQUENCE [LARGE SCALE GENOMIC DNA]</scope>
    <source>
        <strain evidence="3">wild</strain>
    </source>
</reference>
<keyword evidence="1" id="KW-0175">Coiled coil</keyword>
<protein>
    <submittedName>
        <fullName evidence="2">Uncharacterized protein</fullName>
    </submittedName>
</protein>
<evidence type="ECO:0000313" key="3">
    <source>
        <dbReference type="Proteomes" id="UP000507470"/>
    </source>
</evidence>
<dbReference type="OrthoDB" id="6196394at2759"/>
<keyword evidence="3" id="KW-1185">Reference proteome</keyword>
<sequence length="523" mass="59877">MLNVNIVRAFMPNVEIVQAFLLNVNIVRAFMPNVEIVQAFMLNVNIDQVFMLNVNIVRAFMLNVNIVRAFMLNVKMAQAFMLNVNIVQAFMPNVEIVQAFMLNVNIVRAFMPNVEIVRAFMLNVNIVQAFMLNFNIVQMKTLEDKIADLEKKLEKKQADHELSVFERAKRDVKDEAAKGKVDIDVLHERLILLDNLARKQNHDLKDKINLILSRFHIHKNRPNFAAALVLKLVCNKEEEAVLDKEQKLLKTFGLNDVHSDNYNMQSHNFNLHGPGFMGGSFGQTQKVTLTECLLVFQVHLVAVGLVDKFRLKPWEFDINLGTDPTSVTVRQPTFVNCENKIIDNDRKVNSAEEVYSKATDGASPDIRNVKFFNPKTFVAGQIHTRLHQWQNILPCSHSSDKILDWIVHGVNINNYIVHFKGDFGGHFYDDKFPPRRIFNNSNKCKNFSSFITETVMERLKNGSIECIGKAGLVKPPHIVAPLTVEPTKPRLCINLMYLNNWIKDIPFSLDTLKNVPRSVRENA</sequence>
<organism evidence="2 3">
    <name type="scientific">Mytilus coruscus</name>
    <name type="common">Sea mussel</name>
    <dbReference type="NCBI Taxonomy" id="42192"/>
    <lineage>
        <taxon>Eukaryota</taxon>
        <taxon>Metazoa</taxon>
        <taxon>Spiralia</taxon>
        <taxon>Lophotrochozoa</taxon>
        <taxon>Mollusca</taxon>
        <taxon>Bivalvia</taxon>
        <taxon>Autobranchia</taxon>
        <taxon>Pteriomorphia</taxon>
        <taxon>Mytilida</taxon>
        <taxon>Mytiloidea</taxon>
        <taxon>Mytilidae</taxon>
        <taxon>Mytilinae</taxon>
        <taxon>Mytilus</taxon>
    </lineage>
</organism>
<proteinExistence type="predicted"/>
<name>A0A6J8CGW3_MYTCO</name>
<dbReference type="Proteomes" id="UP000507470">
    <property type="component" value="Unassembled WGS sequence"/>
</dbReference>